<keyword evidence="4 9" id="KW-0863">Zinc-finger</keyword>
<organism evidence="12">
    <name type="scientific">Daucus carota subsp. sativus</name>
    <name type="common">Carrot</name>
    <dbReference type="NCBI Taxonomy" id="79200"/>
    <lineage>
        <taxon>Eukaryota</taxon>
        <taxon>Viridiplantae</taxon>
        <taxon>Streptophyta</taxon>
        <taxon>Embryophyta</taxon>
        <taxon>Tracheophyta</taxon>
        <taxon>Spermatophyta</taxon>
        <taxon>Magnoliopsida</taxon>
        <taxon>eudicotyledons</taxon>
        <taxon>Gunneridae</taxon>
        <taxon>Pentapetalae</taxon>
        <taxon>asterids</taxon>
        <taxon>campanulids</taxon>
        <taxon>Apiales</taxon>
        <taxon>Apiaceae</taxon>
        <taxon>Apioideae</taxon>
        <taxon>Scandiceae</taxon>
        <taxon>Daucinae</taxon>
        <taxon>Daucus</taxon>
        <taxon>Daucus sect. Daucus</taxon>
    </lineage>
</organism>
<comment type="subcellular location">
    <subcellularLocation>
        <location evidence="1">Membrane</location>
    </subcellularLocation>
</comment>
<keyword evidence="6 10" id="KW-1133">Transmembrane helix</keyword>
<dbReference type="Gene3D" id="3.30.40.10">
    <property type="entry name" value="Zinc/RING finger domain, C3HC4 (zinc finger)"/>
    <property type="match status" value="1"/>
</dbReference>
<dbReference type="Gramene" id="KZM87716">
    <property type="protein sequence ID" value="KZM87716"/>
    <property type="gene ID" value="DCAR_024817"/>
</dbReference>
<gene>
    <name evidence="12" type="ORF">DCAR_024817</name>
    <name evidence="13" type="ORF">DCAR_0728499</name>
</gene>
<evidence type="ECO:0000256" key="9">
    <source>
        <dbReference type="PROSITE-ProRule" id="PRU00175"/>
    </source>
</evidence>
<evidence type="ECO:0000256" key="7">
    <source>
        <dbReference type="ARBA" id="ARBA00023136"/>
    </source>
</evidence>
<keyword evidence="5" id="KW-0862">Zinc</keyword>
<evidence type="ECO:0000256" key="10">
    <source>
        <dbReference type="SAM" id="Phobius"/>
    </source>
</evidence>
<keyword evidence="2 10" id="KW-0812">Transmembrane</keyword>
<dbReference type="EMBL" id="LNRQ01000007">
    <property type="protein sequence ID" value="KZM87716.1"/>
    <property type="molecule type" value="Genomic_DNA"/>
</dbReference>
<evidence type="ECO:0000313" key="12">
    <source>
        <dbReference type="EMBL" id="KZM87716.1"/>
    </source>
</evidence>
<dbReference type="EMBL" id="CP093349">
    <property type="protein sequence ID" value="WOH09046.1"/>
    <property type="molecule type" value="Genomic_DNA"/>
</dbReference>
<dbReference type="PROSITE" id="PS50089">
    <property type="entry name" value="ZF_RING_2"/>
    <property type="match status" value="1"/>
</dbReference>
<evidence type="ECO:0000256" key="5">
    <source>
        <dbReference type="ARBA" id="ARBA00022833"/>
    </source>
</evidence>
<dbReference type="OMA" id="PERWHFF"/>
<keyword evidence="7 10" id="KW-0472">Membrane</keyword>
<evidence type="ECO:0000256" key="4">
    <source>
        <dbReference type="ARBA" id="ARBA00022771"/>
    </source>
</evidence>
<accession>A0A164TM87</accession>
<dbReference type="PANTHER" id="PTHR46539">
    <property type="entry name" value="E3 UBIQUITIN-PROTEIN LIGASE ATL42"/>
    <property type="match status" value="1"/>
</dbReference>
<evidence type="ECO:0000313" key="14">
    <source>
        <dbReference type="Proteomes" id="UP000077755"/>
    </source>
</evidence>
<dbReference type="Proteomes" id="UP000077755">
    <property type="component" value="Chromosome 7"/>
</dbReference>
<sequence>MGTDQNSPPPERWHFFSPENNHFQLHGKALVFMLIRGLASLAFLTLFLYFFFCRFPRATAKEDLDADLIRKQLPVVFYGALKKEVSVIECCICLGIFEEQDKVKVVPKCGHCFHSHCVDQWLSTHSTCPLCRAALRVDSLVRL</sequence>
<keyword evidence="3" id="KW-0479">Metal-binding</keyword>
<evidence type="ECO:0000256" key="8">
    <source>
        <dbReference type="ARBA" id="ARBA00024209"/>
    </source>
</evidence>
<dbReference type="SMART" id="SM00184">
    <property type="entry name" value="RING"/>
    <property type="match status" value="1"/>
</dbReference>
<dbReference type="Pfam" id="PF13639">
    <property type="entry name" value="zf-RING_2"/>
    <property type="match status" value="1"/>
</dbReference>
<dbReference type="AlphaFoldDB" id="A0A164TM87"/>
<feature type="transmembrane region" description="Helical" evidence="10">
    <location>
        <begin position="29"/>
        <end position="52"/>
    </location>
</feature>
<dbReference type="SUPFAM" id="SSF57850">
    <property type="entry name" value="RING/U-box"/>
    <property type="match status" value="1"/>
</dbReference>
<dbReference type="GO" id="GO:0016020">
    <property type="term" value="C:membrane"/>
    <property type="evidence" value="ECO:0007669"/>
    <property type="project" value="UniProtKB-SubCell"/>
</dbReference>
<proteinExistence type="inferred from homology"/>
<reference evidence="13" key="2">
    <citation type="submission" date="2022-03" db="EMBL/GenBank/DDBJ databases">
        <title>Draft title - Genomic analysis of global carrot germplasm unveils the trajectory of domestication and the origin of high carotenoid orange carrot.</title>
        <authorList>
            <person name="Iorizzo M."/>
            <person name="Ellison S."/>
            <person name="Senalik D."/>
            <person name="Macko-Podgorni A."/>
            <person name="Grzebelus D."/>
            <person name="Bostan H."/>
            <person name="Rolling W."/>
            <person name="Curaba J."/>
            <person name="Simon P."/>
        </authorList>
    </citation>
    <scope>NUCLEOTIDE SEQUENCE</scope>
    <source>
        <tissue evidence="13">Leaf</tissue>
    </source>
</reference>
<name>A0A164TM87_DAUCS</name>
<evidence type="ECO:0000256" key="6">
    <source>
        <dbReference type="ARBA" id="ARBA00022989"/>
    </source>
</evidence>
<keyword evidence="14" id="KW-1185">Reference proteome</keyword>
<comment type="similarity">
    <text evidence="8">Belongs to the RING-type zinc finger family. ATL subfamily.</text>
</comment>
<evidence type="ECO:0000256" key="3">
    <source>
        <dbReference type="ARBA" id="ARBA00022723"/>
    </source>
</evidence>
<dbReference type="InterPro" id="IPR001841">
    <property type="entry name" value="Znf_RING"/>
</dbReference>
<feature type="domain" description="RING-type" evidence="11">
    <location>
        <begin position="90"/>
        <end position="132"/>
    </location>
</feature>
<dbReference type="InterPro" id="IPR013083">
    <property type="entry name" value="Znf_RING/FYVE/PHD"/>
</dbReference>
<dbReference type="GO" id="GO:0016567">
    <property type="term" value="P:protein ubiquitination"/>
    <property type="evidence" value="ECO:0007669"/>
    <property type="project" value="UniProtKB-UniPathway"/>
</dbReference>
<dbReference type="PANTHER" id="PTHR46539:SF9">
    <property type="entry name" value="RING-H2 FINGER PROTEIN ATL56"/>
    <property type="match status" value="1"/>
</dbReference>
<evidence type="ECO:0000256" key="1">
    <source>
        <dbReference type="ARBA" id="ARBA00004370"/>
    </source>
</evidence>
<evidence type="ECO:0000256" key="2">
    <source>
        <dbReference type="ARBA" id="ARBA00022692"/>
    </source>
</evidence>
<evidence type="ECO:0000259" key="11">
    <source>
        <dbReference type="PROSITE" id="PS50089"/>
    </source>
</evidence>
<reference evidence="12" key="1">
    <citation type="journal article" date="2016" name="Nat. Genet.">
        <title>A high-quality carrot genome assembly provides new insights into carotenoid accumulation and asterid genome evolution.</title>
        <authorList>
            <person name="Iorizzo M."/>
            <person name="Ellison S."/>
            <person name="Senalik D."/>
            <person name="Zeng P."/>
            <person name="Satapoomin P."/>
            <person name="Huang J."/>
            <person name="Bowman M."/>
            <person name="Iovene M."/>
            <person name="Sanseverino W."/>
            <person name="Cavagnaro P."/>
            <person name="Yildiz M."/>
            <person name="Macko-Podgorni A."/>
            <person name="Moranska E."/>
            <person name="Grzebelus E."/>
            <person name="Grzebelus D."/>
            <person name="Ashrafi H."/>
            <person name="Zheng Z."/>
            <person name="Cheng S."/>
            <person name="Spooner D."/>
            <person name="Van Deynze A."/>
            <person name="Simon P."/>
        </authorList>
    </citation>
    <scope>NUCLEOTIDE SEQUENCE [LARGE SCALE GENOMIC DNA]</scope>
    <source>
        <tissue evidence="12">Leaf</tissue>
    </source>
</reference>
<dbReference type="GO" id="GO:0008270">
    <property type="term" value="F:zinc ion binding"/>
    <property type="evidence" value="ECO:0007669"/>
    <property type="project" value="UniProtKB-KW"/>
</dbReference>
<dbReference type="UniPathway" id="UPA00143"/>
<evidence type="ECO:0000313" key="13">
    <source>
        <dbReference type="EMBL" id="WOH09046.1"/>
    </source>
</evidence>
<dbReference type="SMART" id="SM01197">
    <property type="entry name" value="FANCL_C"/>
    <property type="match status" value="1"/>
</dbReference>
<protein>
    <recommendedName>
        <fullName evidence="11">RING-type domain-containing protein</fullName>
    </recommendedName>
</protein>